<sequence length="250" mass="26304">MIDAGSLDGCYGVLAGVELLQTLHERGLQPVTAIEVIAFSNEEGVRFTPDLLGSRVMVKDISLHDALAAESRSGERVGSELLRIGYAGEADPWQHLPGNFIELHIEQGPLLEATENRIGIVEGVQGHSWWQVEVQGHANHAGTTPMHLRRDAGQAAMRLAQELSGSAAAEGVPNVATVGSFSLEPGAINVVPGLAVLASIFAMPMRSAAPGGYPPASGRAPAGTGRLYGVATQYLPRRAGVFLRHPLPGD</sequence>
<protein>
    <submittedName>
        <fullName evidence="3">Beta-ureidopropionase</fullName>
    </submittedName>
</protein>
<dbReference type="AlphaFoldDB" id="A0A7H4N3X8"/>
<comment type="similarity">
    <text evidence="1">Belongs to the peptidase M20 family.</text>
</comment>
<accession>A0A7H4N3X8</accession>
<evidence type="ECO:0000256" key="2">
    <source>
        <dbReference type="ARBA" id="ARBA00022801"/>
    </source>
</evidence>
<proteinExistence type="inferred from homology"/>
<evidence type="ECO:0000313" key="4">
    <source>
        <dbReference type="Proteomes" id="UP000254545"/>
    </source>
</evidence>
<dbReference type="SUPFAM" id="SSF53187">
    <property type="entry name" value="Zn-dependent exopeptidases"/>
    <property type="match status" value="1"/>
</dbReference>
<dbReference type="PANTHER" id="PTHR32494">
    <property type="entry name" value="ALLANTOATE DEIMINASE-RELATED"/>
    <property type="match status" value="1"/>
</dbReference>
<organism evidence="3 4">
    <name type="scientific">Klebsiella variicola</name>
    <dbReference type="NCBI Taxonomy" id="244366"/>
    <lineage>
        <taxon>Bacteria</taxon>
        <taxon>Pseudomonadati</taxon>
        <taxon>Pseudomonadota</taxon>
        <taxon>Gammaproteobacteria</taxon>
        <taxon>Enterobacterales</taxon>
        <taxon>Enterobacteriaceae</taxon>
        <taxon>Klebsiella/Raoultella group</taxon>
        <taxon>Klebsiella</taxon>
        <taxon>Klebsiella pneumoniae complex</taxon>
    </lineage>
</organism>
<comment type="caution">
    <text evidence="3">The sequence shown here is derived from an EMBL/GenBank/DDBJ whole genome shotgun (WGS) entry which is preliminary data.</text>
</comment>
<dbReference type="InterPro" id="IPR002933">
    <property type="entry name" value="Peptidase_M20"/>
</dbReference>
<dbReference type="Gene3D" id="3.40.630.10">
    <property type="entry name" value="Zn peptidases"/>
    <property type="match status" value="1"/>
</dbReference>
<dbReference type="InterPro" id="IPR010158">
    <property type="entry name" value="Amidase_Cbmase"/>
</dbReference>
<evidence type="ECO:0000313" key="3">
    <source>
        <dbReference type="EMBL" id="STV77540.1"/>
    </source>
</evidence>
<keyword evidence="2" id="KW-0378">Hydrolase</keyword>
<dbReference type="PANTHER" id="PTHR32494:SF5">
    <property type="entry name" value="ALLANTOATE AMIDOHYDROLASE"/>
    <property type="match status" value="1"/>
</dbReference>
<dbReference type="InterPro" id="IPR036264">
    <property type="entry name" value="Bact_exopeptidase_dim_dom"/>
</dbReference>
<dbReference type="Pfam" id="PF01546">
    <property type="entry name" value="Peptidase_M20"/>
    <property type="match status" value="1"/>
</dbReference>
<dbReference type="Proteomes" id="UP000254545">
    <property type="component" value="Unassembled WGS sequence"/>
</dbReference>
<gene>
    <name evidence="3" type="primary">hyuC_3</name>
    <name evidence="3" type="ORF">NCTC9177_07354</name>
</gene>
<name>A0A7H4N3X8_KLEVA</name>
<reference evidence="3 4" key="1">
    <citation type="submission" date="2018-06" db="EMBL/GenBank/DDBJ databases">
        <authorList>
            <consortium name="Pathogen Informatics"/>
            <person name="Doyle S."/>
        </authorList>
    </citation>
    <scope>NUCLEOTIDE SEQUENCE [LARGE SCALE GENOMIC DNA]</scope>
    <source>
        <strain evidence="3 4">NCTC9177</strain>
    </source>
</reference>
<dbReference type="EMBL" id="UGKR01000004">
    <property type="protein sequence ID" value="STV77540.1"/>
    <property type="molecule type" value="Genomic_DNA"/>
</dbReference>
<dbReference type="SUPFAM" id="SSF55031">
    <property type="entry name" value="Bacterial exopeptidase dimerisation domain"/>
    <property type="match status" value="1"/>
</dbReference>
<evidence type="ECO:0000256" key="1">
    <source>
        <dbReference type="ARBA" id="ARBA00006153"/>
    </source>
</evidence>
<dbReference type="GO" id="GO:0016813">
    <property type="term" value="F:hydrolase activity, acting on carbon-nitrogen (but not peptide) bonds, in linear amidines"/>
    <property type="evidence" value="ECO:0007669"/>
    <property type="project" value="InterPro"/>
</dbReference>